<keyword evidence="2" id="KW-0862">Zinc</keyword>
<dbReference type="Proteomes" id="UP000475214">
    <property type="component" value="Unassembled WGS sequence"/>
</dbReference>
<keyword evidence="1" id="KW-0479">Metal-binding</keyword>
<dbReference type="EMBL" id="JAAGOA010000030">
    <property type="protein sequence ID" value="NEE04202.1"/>
    <property type="molecule type" value="Genomic_DNA"/>
</dbReference>
<reference evidence="3 4" key="1">
    <citation type="submission" date="2020-02" db="EMBL/GenBank/DDBJ databases">
        <authorList>
            <person name="Li X.-J."/>
            <person name="Han X.-M."/>
        </authorList>
    </citation>
    <scope>NUCLEOTIDE SEQUENCE [LARGE SCALE GENOMIC DNA]</scope>
    <source>
        <strain evidence="3 4">CCTCC AB 2017055</strain>
    </source>
</reference>
<dbReference type="GO" id="GO:0046872">
    <property type="term" value="F:metal ion binding"/>
    <property type="evidence" value="ECO:0007669"/>
    <property type="project" value="UniProtKB-KW"/>
</dbReference>
<dbReference type="InterPro" id="IPR051804">
    <property type="entry name" value="Carb_Metab_Reg_Kinase/Isom"/>
</dbReference>
<evidence type="ECO:0000313" key="3">
    <source>
        <dbReference type="EMBL" id="NEE04202.1"/>
    </source>
</evidence>
<evidence type="ECO:0000256" key="2">
    <source>
        <dbReference type="ARBA" id="ARBA00022833"/>
    </source>
</evidence>
<accession>A0A6L9SIE4</accession>
<dbReference type="PANTHER" id="PTHR42742">
    <property type="entry name" value="TRANSCRIPTIONAL REPRESSOR MPRA"/>
    <property type="match status" value="1"/>
</dbReference>
<dbReference type="PIRSF" id="PIRSF026713">
    <property type="entry name" value="PMI_Firm_long_prd"/>
    <property type="match status" value="1"/>
</dbReference>
<organism evidence="3 4">
    <name type="scientific">Phytoactinopolyspora halotolerans</name>
    <dbReference type="NCBI Taxonomy" id="1981512"/>
    <lineage>
        <taxon>Bacteria</taxon>
        <taxon>Bacillati</taxon>
        <taxon>Actinomycetota</taxon>
        <taxon>Actinomycetes</taxon>
        <taxon>Jiangellales</taxon>
        <taxon>Jiangellaceae</taxon>
        <taxon>Phytoactinopolyspora</taxon>
    </lineage>
</organism>
<name>A0A6L9SIE4_9ACTN</name>
<dbReference type="SUPFAM" id="SSF51182">
    <property type="entry name" value="RmlC-like cupins"/>
    <property type="match status" value="1"/>
</dbReference>
<dbReference type="InterPro" id="IPR011051">
    <property type="entry name" value="RmlC_Cupin_sf"/>
</dbReference>
<gene>
    <name evidence="3" type="ORF">G1H10_28930</name>
</gene>
<protein>
    <recommendedName>
        <fullName evidence="5">Mannose-6-phosphate isomerase class I</fullName>
    </recommendedName>
</protein>
<comment type="caution">
    <text evidence="3">The sequence shown here is derived from an EMBL/GenBank/DDBJ whole genome shotgun (WGS) entry which is preliminary data.</text>
</comment>
<dbReference type="CDD" id="cd07010">
    <property type="entry name" value="cupin_PMI_type_I_N_bac"/>
    <property type="match status" value="1"/>
</dbReference>
<dbReference type="PANTHER" id="PTHR42742:SF3">
    <property type="entry name" value="FRUCTOKINASE"/>
    <property type="match status" value="1"/>
</dbReference>
<evidence type="ECO:0000256" key="1">
    <source>
        <dbReference type="ARBA" id="ARBA00022723"/>
    </source>
</evidence>
<dbReference type="InterPro" id="IPR014710">
    <property type="entry name" value="RmlC-like_jellyroll"/>
</dbReference>
<dbReference type="AlphaFoldDB" id="A0A6L9SIE4"/>
<proteinExistence type="predicted"/>
<evidence type="ECO:0000313" key="4">
    <source>
        <dbReference type="Proteomes" id="UP000475214"/>
    </source>
</evidence>
<dbReference type="InterPro" id="IPR016847">
    <property type="entry name" value="Man6P_Isoase_Firm_lng_prd"/>
</dbReference>
<evidence type="ECO:0008006" key="5">
    <source>
        <dbReference type="Google" id="ProtNLM"/>
    </source>
</evidence>
<sequence length="567" mass="62414">MYDACVTYAPIDGHVERGWAAAAAALPDVPCVLAVEGPVILAWDELVRGLGDAVRGAGRTISFSRAADALAPWKEVLARTSSMALKADPDFESIPSLQLSDLFDRRPGPSDATGVADVRVVIGPGAAFAEHDVLWYADLPKRHAERAVAEGVGVNLGQGADDGPATTRRLFYVDWPLLDRHRDAVTDGMARWLDMQEPAAPAQLHGDTLAATLRQLAHRPFRTRTWFNSTPWGGHWAQRTLGMHREAPNTALGYELIAPESGILIGDGRLAAEVPLQLLVSRHPVDVLGARVHRTFGSSFPIRFDYLDTQGGSDLSVHCHPQPDYMRRVFGWPYTQHETYYLMSSSPGSRVFLGLREGVDVGVFAKQAHHAEDHGAEFDIEQYVQTFPADEHQLFLIPAGTPHGSGAGNVVLEISATPYLYSLRFYDWLRTDAAGARRPVHVDHAFTNLDRERTGEAVVRDLVQRPRELRRGTGWRDELLGALPQMFFEVRRLELDSPTPVWTNTDDGFHVLNVVQGEGVTIELDAGASHHLAYAETLVVPASVGSYAVRRTGTTMTRVVRSVIRED</sequence>
<keyword evidence="4" id="KW-1185">Reference proteome</keyword>
<dbReference type="Gene3D" id="2.60.120.10">
    <property type="entry name" value="Jelly Rolls"/>
    <property type="match status" value="2"/>
</dbReference>